<reference evidence="1" key="1">
    <citation type="submission" date="2021-12" db="EMBL/GenBank/DDBJ databases">
        <authorList>
            <person name="King R."/>
        </authorList>
    </citation>
    <scope>NUCLEOTIDE SEQUENCE</scope>
</reference>
<accession>A0A9P0BLQ1</accession>
<evidence type="ECO:0000313" key="2">
    <source>
        <dbReference type="Proteomes" id="UP001154114"/>
    </source>
</evidence>
<dbReference type="AlphaFoldDB" id="A0A9P0BLQ1"/>
<organism evidence="1 2">
    <name type="scientific">Chrysodeixis includens</name>
    <name type="common">Soybean looper</name>
    <name type="synonym">Pseudoplusia includens</name>
    <dbReference type="NCBI Taxonomy" id="689277"/>
    <lineage>
        <taxon>Eukaryota</taxon>
        <taxon>Metazoa</taxon>
        <taxon>Ecdysozoa</taxon>
        <taxon>Arthropoda</taxon>
        <taxon>Hexapoda</taxon>
        <taxon>Insecta</taxon>
        <taxon>Pterygota</taxon>
        <taxon>Neoptera</taxon>
        <taxon>Endopterygota</taxon>
        <taxon>Lepidoptera</taxon>
        <taxon>Glossata</taxon>
        <taxon>Ditrysia</taxon>
        <taxon>Noctuoidea</taxon>
        <taxon>Noctuidae</taxon>
        <taxon>Plusiinae</taxon>
        <taxon>Chrysodeixis</taxon>
    </lineage>
</organism>
<gene>
    <name evidence="1" type="ORF">CINC_LOCUS5593</name>
</gene>
<protein>
    <submittedName>
        <fullName evidence="1">Uncharacterized protein</fullName>
    </submittedName>
</protein>
<evidence type="ECO:0000313" key="1">
    <source>
        <dbReference type="EMBL" id="CAH0592386.1"/>
    </source>
</evidence>
<name>A0A9P0BLQ1_CHRIL</name>
<dbReference type="OrthoDB" id="6161911at2759"/>
<dbReference type="GO" id="GO:0045271">
    <property type="term" value="C:respiratory chain complex I"/>
    <property type="evidence" value="ECO:0007669"/>
    <property type="project" value="InterPro"/>
</dbReference>
<keyword evidence="2" id="KW-1185">Reference proteome</keyword>
<dbReference type="Proteomes" id="UP001154114">
    <property type="component" value="Chromosome 2"/>
</dbReference>
<sequence>MSSICTSVRSRIHPQIKRNYSIILSQPSLYRYFSQDCKKGSDEPPPIKCLGPNSGDDKPTANMYDTRKYGHNISTDSIIPCFETLCDIPTGIFRCTTGEILGRGAAKCSYYQNPEYFSFHHMTFYDLNLFMRCMRRPSAKLGRKPV</sequence>
<dbReference type="Pfam" id="PF15880">
    <property type="entry name" value="NDUFV3"/>
    <property type="match status" value="1"/>
</dbReference>
<dbReference type="GO" id="GO:0005739">
    <property type="term" value="C:mitochondrion"/>
    <property type="evidence" value="ECO:0007669"/>
    <property type="project" value="InterPro"/>
</dbReference>
<dbReference type="EMBL" id="LR824005">
    <property type="protein sequence ID" value="CAH0592386.1"/>
    <property type="molecule type" value="Genomic_DNA"/>
</dbReference>
<dbReference type="InterPro" id="IPR026193">
    <property type="entry name" value="NDUFV3"/>
</dbReference>
<proteinExistence type="predicted"/>